<dbReference type="NCBIfam" id="TIGR01378">
    <property type="entry name" value="thi_PPkinase"/>
    <property type="match status" value="1"/>
</dbReference>
<feature type="domain" description="Thiamin pyrophosphokinase thiamin-binding" evidence="6">
    <location>
        <begin position="145"/>
        <end position="209"/>
    </location>
</feature>
<dbReference type="PANTHER" id="PTHR41299">
    <property type="entry name" value="THIAMINE PYROPHOSPHOKINASE"/>
    <property type="match status" value="1"/>
</dbReference>
<dbReference type="Proteomes" id="UP001597285">
    <property type="component" value="Unassembled WGS sequence"/>
</dbReference>
<evidence type="ECO:0000256" key="4">
    <source>
        <dbReference type="ARBA" id="ARBA00022840"/>
    </source>
</evidence>
<evidence type="ECO:0000313" key="7">
    <source>
        <dbReference type="EMBL" id="MFD1799478.1"/>
    </source>
</evidence>
<dbReference type="InterPro" id="IPR053149">
    <property type="entry name" value="TPK"/>
</dbReference>
<comment type="caution">
    <text evidence="7">The sequence shown here is derived from an EMBL/GenBank/DDBJ whole genome shotgun (WGS) entry which is preliminary data.</text>
</comment>
<dbReference type="Pfam" id="PF04265">
    <property type="entry name" value="TPK_B1_binding"/>
    <property type="match status" value="1"/>
</dbReference>
<accession>A0ABW4NMW5</accession>
<dbReference type="SMART" id="SM00983">
    <property type="entry name" value="TPK_B1_binding"/>
    <property type="match status" value="1"/>
</dbReference>
<keyword evidence="8" id="KW-1185">Reference proteome</keyword>
<dbReference type="CDD" id="cd07995">
    <property type="entry name" value="TPK"/>
    <property type="match status" value="1"/>
</dbReference>
<protein>
    <recommendedName>
        <fullName evidence="5">Thiamine diphosphokinase</fullName>
        <ecNumber evidence="5">2.7.6.2</ecNumber>
    </recommendedName>
</protein>
<proteinExistence type="predicted"/>
<keyword evidence="1 7" id="KW-0808">Transferase</keyword>
<organism evidence="7 8">
    <name type="scientific">Carnobacterium antarcticum</name>
    <dbReference type="NCBI Taxonomy" id="2126436"/>
    <lineage>
        <taxon>Bacteria</taxon>
        <taxon>Bacillati</taxon>
        <taxon>Bacillota</taxon>
        <taxon>Bacilli</taxon>
        <taxon>Lactobacillales</taxon>
        <taxon>Carnobacteriaceae</taxon>
        <taxon>Carnobacterium</taxon>
    </lineage>
</organism>
<evidence type="ECO:0000256" key="5">
    <source>
        <dbReference type="NCBIfam" id="TIGR01378"/>
    </source>
</evidence>
<dbReference type="SUPFAM" id="SSF63999">
    <property type="entry name" value="Thiamin pyrophosphokinase, catalytic domain"/>
    <property type="match status" value="1"/>
</dbReference>
<dbReference type="InterPro" id="IPR036759">
    <property type="entry name" value="TPK_catalytic_sf"/>
</dbReference>
<gene>
    <name evidence="7" type="ORF">ACFSBK_06390</name>
</gene>
<evidence type="ECO:0000256" key="1">
    <source>
        <dbReference type="ARBA" id="ARBA00022679"/>
    </source>
</evidence>
<reference evidence="8" key="1">
    <citation type="journal article" date="2019" name="Int. J. Syst. Evol. Microbiol.">
        <title>The Global Catalogue of Microorganisms (GCM) 10K type strain sequencing project: providing services to taxonomists for standard genome sequencing and annotation.</title>
        <authorList>
            <consortium name="The Broad Institute Genomics Platform"/>
            <consortium name="The Broad Institute Genome Sequencing Center for Infectious Disease"/>
            <person name="Wu L."/>
            <person name="Ma J."/>
        </authorList>
    </citation>
    <scope>NUCLEOTIDE SEQUENCE [LARGE SCALE GENOMIC DNA]</scope>
    <source>
        <strain evidence="8">KCTC 42143</strain>
    </source>
</reference>
<evidence type="ECO:0000256" key="3">
    <source>
        <dbReference type="ARBA" id="ARBA00022777"/>
    </source>
</evidence>
<sequence length="215" mass="23907">MTHIAIMVGGPEAFIPDISSLINEELIWIGVDRGAVRLLALGIQPAIALGDFDSITKEELGLVKQKVRDVRTFQAEKDATDTEIAVKIAFSEFNPTKVSIYGATGGRMDHFLNNLWLVFQPDLKPYLSKIHLIDSKNSLAYFSPGNYEIKKEQDKKYVAFICLTPVKKLTLVDAKYPLNEVDFACPTSLASNEFLSDTTRFSFKTGIVAVIQSKD</sequence>
<dbReference type="PANTHER" id="PTHR41299:SF1">
    <property type="entry name" value="THIAMINE PYROPHOSPHOKINASE"/>
    <property type="match status" value="1"/>
</dbReference>
<keyword evidence="2" id="KW-0547">Nucleotide-binding</keyword>
<dbReference type="Pfam" id="PF04263">
    <property type="entry name" value="TPK_catalytic"/>
    <property type="match status" value="1"/>
</dbReference>
<name>A0ABW4NMW5_9LACT</name>
<dbReference type="RefSeq" id="WP_058918334.1">
    <property type="nucleotide sequence ID" value="NZ_JBHSQC010000025.1"/>
</dbReference>
<dbReference type="InterPro" id="IPR006282">
    <property type="entry name" value="Thi_PPkinase"/>
</dbReference>
<dbReference type="InterPro" id="IPR007371">
    <property type="entry name" value="TPK_catalytic"/>
</dbReference>
<keyword evidence="4" id="KW-0067">ATP-binding</keyword>
<keyword evidence="3" id="KW-0418">Kinase</keyword>
<evidence type="ECO:0000313" key="8">
    <source>
        <dbReference type="Proteomes" id="UP001597285"/>
    </source>
</evidence>
<evidence type="ECO:0000256" key="2">
    <source>
        <dbReference type="ARBA" id="ARBA00022741"/>
    </source>
</evidence>
<dbReference type="GO" id="GO:0004788">
    <property type="term" value="F:thiamine diphosphokinase activity"/>
    <property type="evidence" value="ECO:0007669"/>
    <property type="project" value="UniProtKB-EC"/>
</dbReference>
<evidence type="ECO:0000259" key="6">
    <source>
        <dbReference type="SMART" id="SM00983"/>
    </source>
</evidence>
<dbReference type="EC" id="2.7.6.2" evidence="5"/>
<dbReference type="InterPro" id="IPR007373">
    <property type="entry name" value="Thiamin_PyroPKinase_B1-bd"/>
</dbReference>
<dbReference type="Gene3D" id="3.40.50.10240">
    <property type="entry name" value="Thiamin pyrophosphokinase, catalytic domain"/>
    <property type="match status" value="1"/>
</dbReference>
<dbReference type="EMBL" id="JBHUFF010000013">
    <property type="protein sequence ID" value="MFD1799478.1"/>
    <property type="molecule type" value="Genomic_DNA"/>
</dbReference>